<dbReference type="InterPro" id="IPR008586">
    <property type="entry name" value="DUF868_pln"/>
</dbReference>
<dbReference type="HOGENOM" id="CLU_1301463_0_0_1"/>
<dbReference type="STRING" id="39946.B8APT9"/>
<feature type="region of interest" description="Disordered" evidence="1">
    <location>
        <begin position="170"/>
        <end position="253"/>
    </location>
</feature>
<evidence type="ECO:0000256" key="1">
    <source>
        <dbReference type="SAM" id="MobiDB-lite"/>
    </source>
</evidence>
<evidence type="ECO:0000313" key="2">
    <source>
        <dbReference type="EMBL" id="EEC75283.1"/>
    </source>
</evidence>
<dbReference type="PANTHER" id="PTHR31972">
    <property type="entry name" value="EXPRESSED PROTEIN"/>
    <property type="match status" value="1"/>
</dbReference>
<accession>B8APT9</accession>
<gene>
    <name evidence="2" type="ORF">OsI_11619</name>
</gene>
<dbReference type="Gramene" id="BGIOSGA010713-TA">
    <property type="protein sequence ID" value="BGIOSGA010713-PA"/>
    <property type="gene ID" value="BGIOSGA010713"/>
</dbReference>
<organism evidence="2 3">
    <name type="scientific">Oryza sativa subsp. indica</name>
    <name type="common">Rice</name>
    <dbReference type="NCBI Taxonomy" id="39946"/>
    <lineage>
        <taxon>Eukaryota</taxon>
        <taxon>Viridiplantae</taxon>
        <taxon>Streptophyta</taxon>
        <taxon>Embryophyta</taxon>
        <taxon>Tracheophyta</taxon>
        <taxon>Spermatophyta</taxon>
        <taxon>Magnoliopsida</taxon>
        <taxon>Liliopsida</taxon>
        <taxon>Poales</taxon>
        <taxon>Poaceae</taxon>
        <taxon>BOP clade</taxon>
        <taxon>Oryzoideae</taxon>
        <taxon>Oryzeae</taxon>
        <taxon>Oryzinae</taxon>
        <taxon>Oryza</taxon>
        <taxon>Oryza sativa</taxon>
    </lineage>
</organism>
<protein>
    <submittedName>
        <fullName evidence="2">Uncharacterized protein</fullName>
    </submittedName>
</protein>
<reference evidence="2 3" key="1">
    <citation type="journal article" date="2005" name="PLoS Biol.">
        <title>The genomes of Oryza sativa: a history of duplications.</title>
        <authorList>
            <person name="Yu J."/>
            <person name="Wang J."/>
            <person name="Lin W."/>
            <person name="Li S."/>
            <person name="Li H."/>
            <person name="Zhou J."/>
            <person name="Ni P."/>
            <person name="Dong W."/>
            <person name="Hu S."/>
            <person name="Zeng C."/>
            <person name="Zhang J."/>
            <person name="Zhang Y."/>
            <person name="Li R."/>
            <person name="Xu Z."/>
            <person name="Li S."/>
            <person name="Li X."/>
            <person name="Zheng H."/>
            <person name="Cong L."/>
            <person name="Lin L."/>
            <person name="Yin J."/>
            <person name="Geng J."/>
            <person name="Li G."/>
            <person name="Shi J."/>
            <person name="Liu J."/>
            <person name="Lv H."/>
            <person name="Li J."/>
            <person name="Wang J."/>
            <person name="Deng Y."/>
            <person name="Ran L."/>
            <person name="Shi X."/>
            <person name="Wang X."/>
            <person name="Wu Q."/>
            <person name="Li C."/>
            <person name="Ren X."/>
            <person name="Wang J."/>
            <person name="Wang X."/>
            <person name="Li D."/>
            <person name="Liu D."/>
            <person name="Zhang X."/>
            <person name="Ji Z."/>
            <person name="Zhao W."/>
            <person name="Sun Y."/>
            <person name="Zhang Z."/>
            <person name="Bao J."/>
            <person name="Han Y."/>
            <person name="Dong L."/>
            <person name="Ji J."/>
            <person name="Chen P."/>
            <person name="Wu S."/>
            <person name="Liu J."/>
            <person name="Xiao Y."/>
            <person name="Bu D."/>
            <person name="Tan J."/>
            <person name="Yang L."/>
            <person name="Ye C."/>
            <person name="Zhang J."/>
            <person name="Xu J."/>
            <person name="Zhou Y."/>
            <person name="Yu Y."/>
            <person name="Zhang B."/>
            <person name="Zhuang S."/>
            <person name="Wei H."/>
            <person name="Liu B."/>
            <person name="Lei M."/>
            <person name="Yu H."/>
            <person name="Li Y."/>
            <person name="Xu H."/>
            <person name="Wei S."/>
            <person name="He X."/>
            <person name="Fang L."/>
            <person name="Zhang Z."/>
            <person name="Zhang Y."/>
            <person name="Huang X."/>
            <person name="Su Z."/>
            <person name="Tong W."/>
            <person name="Li J."/>
            <person name="Tong Z."/>
            <person name="Li S."/>
            <person name="Ye J."/>
            <person name="Wang L."/>
            <person name="Fang L."/>
            <person name="Lei T."/>
            <person name="Chen C."/>
            <person name="Chen H."/>
            <person name="Xu Z."/>
            <person name="Li H."/>
            <person name="Huang H."/>
            <person name="Zhang F."/>
            <person name="Xu H."/>
            <person name="Li N."/>
            <person name="Zhao C."/>
            <person name="Li S."/>
            <person name="Dong L."/>
            <person name="Huang Y."/>
            <person name="Li L."/>
            <person name="Xi Y."/>
            <person name="Qi Q."/>
            <person name="Li W."/>
            <person name="Zhang B."/>
            <person name="Hu W."/>
            <person name="Zhang Y."/>
            <person name="Tian X."/>
            <person name="Jiao Y."/>
            <person name="Liang X."/>
            <person name="Jin J."/>
            <person name="Gao L."/>
            <person name="Zheng W."/>
            <person name="Hao B."/>
            <person name="Liu S."/>
            <person name="Wang W."/>
            <person name="Yuan L."/>
            <person name="Cao M."/>
            <person name="McDermott J."/>
            <person name="Samudrala R."/>
            <person name="Wang J."/>
            <person name="Wong G.K."/>
            <person name="Yang H."/>
        </authorList>
    </citation>
    <scope>NUCLEOTIDE SEQUENCE [LARGE SCALE GENOMIC DNA]</scope>
    <source>
        <strain evidence="3">cv. 93-11</strain>
    </source>
</reference>
<feature type="compositionally biased region" description="Polar residues" evidence="1">
    <location>
        <begin position="171"/>
        <end position="180"/>
    </location>
</feature>
<feature type="compositionally biased region" description="Basic and acidic residues" evidence="1">
    <location>
        <begin position="230"/>
        <end position="253"/>
    </location>
</feature>
<proteinExistence type="predicted"/>
<dbReference type="OMA" id="CIDKGEA"/>
<dbReference type="Pfam" id="PF05910">
    <property type="entry name" value="DUF868"/>
    <property type="match status" value="2"/>
</dbReference>
<keyword evidence="3" id="KW-1185">Reference proteome</keyword>
<name>B8APT9_ORYSI</name>
<dbReference type="EMBL" id="CM000128">
    <property type="protein sequence ID" value="EEC75283.1"/>
    <property type="molecule type" value="Genomic_DNA"/>
</dbReference>
<dbReference type="Proteomes" id="UP000007015">
    <property type="component" value="Chromosome 3"/>
</dbReference>
<dbReference type="AlphaFoldDB" id="B8APT9"/>
<sequence length="253" mass="29020">MRARFACASSPEPSSGYFVAVVVDGEMVLNANNMAEEAYRKTKRAARPQPRYCPYLPAPMSVTVDGKRVLHIRRLRWKFRGTEKIDLGVCLHVTQHIFSILQANEYVIQSSKALIQLLNVGICADESSPRHYIAFGDGCERHTYDRNGDDMANPNPTLPWLPMPHPPLPTSLKQQQQATTWEERRLQRRLRSSSNNNNCIDKGEAAADVPKQQQQATTRERRPQRRLRWLKGEMGGRRERGKIGRRVVDKMMR</sequence>
<evidence type="ECO:0000313" key="3">
    <source>
        <dbReference type="Proteomes" id="UP000007015"/>
    </source>
</evidence>
<dbReference type="PANTHER" id="PTHR31972:SF3">
    <property type="entry name" value="OS09G0416600 PROTEIN"/>
    <property type="match status" value="1"/>
</dbReference>